<name>A0A239FK74_9PSED</name>
<evidence type="ECO:0008006" key="3">
    <source>
        <dbReference type="Google" id="ProtNLM"/>
    </source>
</evidence>
<protein>
    <recommendedName>
        <fullName evidence="3">Fap</fullName>
    </recommendedName>
</protein>
<dbReference type="AlphaFoldDB" id="A0A239FK74"/>
<reference evidence="2" key="1">
    <citation type="submission" date="2017-06" db="EMBL/GenBank/DDBJ databases">
        <authorList>
            <person name="Varghese N."/>
            <person name="Submissions S."/>
        </authorList>
    </citation>
    <scope>NUCLEOTIDE SEQUENCE [LARGE SCALE GENOMIC DNA]</scope>
    <source>
        <strain evidence="2">CIP 108523</strain>
    </source>
</reference>
<evidence type="ECO:0000313" key="1">
    <source>
        <dbReference type="EMBL" id="SNS57320.1"/>
    </source>
</evidence>
<proteinExistence type="predicted"/>
<sequence length="166" mass="16893">MEPSSRSFQSSLLAITLVMLSSVYVAPTFAQDGIIVLGRQVQPRLATHPTDIPDPNPTVVNTNISRQVVTTVNGSLNNTQMGMGGELADSDFANITTGASINSMIMPNGSLPGFNALGTDQVNHQGATNTGSAGHSGGNAGSGLGGTINSTVQRGLAPLNMLTGGK</sequence>
<keyword evidence="2" id="KW-1185">Reference proteome</keyword>
<dbReference type="Proteomes" id="UP000242915">
    <property type="component" value="Unassembled WGS sequence"/>
</dbReference>
<dbReference type="RefSeq" id="WP_089360124.1">
    <property type="nucleotide sequence ID" value="NZ_FZOG01000003.1"/>
</dbReference>
<accession>A0A239FK74</accession>
<gene>
    <name evidence="1" type="ORF">SAMN05216255_2659</name>
</gene>
<dbReference type="EMBL" id="FZOG01000003">
    <property type="protein sequence ID" value="SNS57320.1"/>
    <property type="molecule type" value="Genomic_DNA"/>
</dbReference>
<organism evidence="1 2">
    <name type="scientific">Pseudomonas segetis</name>
    <dbReference type="NCBI Taxonomy" id="298908"/>
    <lineage>
        <taxon>Bacteria</taxon>
        <taxon>Pseudomonadati</taxon>
        <taxon>Pseudomonadota</taxon>
        <taxon>Gammaproteobacteria</taxon>
        <taxon>Pseudomonadales</taxon>
        <taxon>Pseudomonadaceae</taxon>
        <taxon>Pseudomonas</taxon>
    </lineage>
</organism>
<evidence type="ECO:0000313" key="2">
    <source>
        <dbReference type="Proteomes" id="UP000242915"/>
    </source>
</evidence>